<comment type="catalytic activity">
    <reaction evidence="1">
        <text>[protein]-peptidylproline (omega=180) = [protein]-peptidylproline (omega=0)</text>
        <dbReference type="Rhea" id="RHEA:16237"/>
        <dbReference type="Rhea" id="RHEA-COMP:10747"/>
        <dbReference type="Rhea" id="RHEA-COMP:10748"/>
        <dbReference type="ChEBI" id="CHEBI:83833"/>
        <dbReference type="ChEBI" id="CHEBI:83834"/>
        <dbReference type="EC" id="5.2.1.8"/>
    </reaction>
</comment>
<keyword evidence="3" id="KW-0697">Rotamase</keyword>
<dbReference type="PANTHER" id="PTHR11071:SF561">
    <property type="entry name" value="PEPTIDYL-PROLYL CIS-TRANS ISOMERASE D-RELATED"/>
    <property type="match status" value="1"/>
</dbReference>
<dbReference type="Gene3D" id="2.80.10.50">
    <property type="match status" value="1"/>
</dbReference>
<dbReference type="GO" id="GO:0016018">
    <property type="term" value="F:cyclosporin A binding"/>
    <property type="evidence" value="ECO:0007669"/>
    <property type="project" value="TreeGrafter"/>
</dbReference>
<dbReference type="PANTHER" id="PTHR11071">
    <property type="entry name" value="PEPTIDYL-PROLYL CIS-TRANS ISOMERASE"/>
    <property type="match status" value="1"/>
</dbReference>
<dbReference type="EMBL" id="JAACJK010000171">
    <property type="protein sequence ID" value="KAF5320099.1"/>
    <property type="molecule type" value="Genomic_DNA"/>
</dbReference>
<feature type="domain" description="PPIase cyclophilin-type" evidence="5">
    <location>
        <begin position="188"/>
        <end position="320"/>
    </location>
</feature>
<protein>
    <recommendedName>
        <fullName evidence="2">peptidylprolyl isomerase</fullName>
        <ecNumber evidence="2">5.2.1.8</ecNumber>
    </recommendedName>
</protein>
<dbReference type="Pfam" id="PF00160">
    <property type="entry name" value="Pro_isomerase"/>
    <property type="match status" value="1"/>
</dbReference>
<evidence type="ECO:0000313" key="6">
    <source>
        <dbReference type="EMBL" id="KAF5320099.1"/>
    </source>
</evidence>
<keyword evidence="7" id="KW-1185">Reference proteome</keyword>
<dbReference type="CDD" id="cd23422">
    <property type="entry name" value="beta-trefoil_Ricin_MPL_CNL"/>
    <property type="match status" value="1"/>
</dbReference>
<sequence length="321" mass="35032">MSESTTSIVAGGRYKIINAKSGTALDLSATNGEKVCGWNFHGRENQIWEASEENGFWHFRNVGNGKYLALEPHQSLRDGLKVVGTNMRFNWHIWPDNKDPSTLRILTPEHPFNLDLSGHGNAAGGTPVELWGRWDGQNQTWRFYKSPNPELAFSRSASANDLVRVSAPSTTTTTMASTTTPTARPIVFMDIQIGETPAGRIKFELFSDIVPKCAPNTEAGGDFLKGDGTGSFSIYGDKFPDENFIEKHSGPGLLSMANSGPGTNGCQFFVTTAKCDFLDGKHVVFGKVIDGMLTLRKIENVPTGANNRPKLAVKITECGEM</sequence>
<name>A0A8H5F1D0_9AGAR</name>
<dbReference type="Pfam" id="PF14200">
    <property type="entry name" value="RicinB_lectin_2"/>
    <property type="match status" value="1"/>
</dbReference>
<dbReference type="InterPro" id="IPR000772">
    <property type="entry name" value="Ricin_B_lectin"/>
</dbReference>
<dbReference type="InterPro" id="IPR002130">
    <property type="entry name" value="Cyclophilin-type_PPIase_dom"/>
</dbReference>
<dbReference type="GO" id="GO:0005737">
    <property type="term" value="C:cytoplasm"/>
    <property type="evidence" value="ECO:0007669"/>
    <property type="project" value="TreeGrafter"/>
</dbReference>
<dbReference type="EC" id="5.2.1.8" evidence="2"/>
<comment type="caution">
    <text evidence="6">The sequence shown here is derived from an EMBL/GenBank/DDBJ whole genome shotgun (WGS) entry which is preliminary data.</text>
</comment>
<evidence type="ECO:0000256" key="3">
    <source>
        <dbReference type="ARBA" id="ARBA00023110"/>
    </source>
</evidence>
<proteinExistence type="predicted"/>
<dbReference type="GO" id="GO:0003755">
    <property type="term" value="F:peptidyl-prolyl cis-trans isomerase activity"/>
    <property type="evidence" value="ECO:0007669"/>
    <property type="project" value="UniProtKB-KW"/>
</dbReference>
<evidence type="ECO:0000259" key="5">
    <source>
        <dbReference type="PROSITE" id="PS50072"/>
    </source>
</evidence>
<dbReference type="InterPro" id="IPR035992">
    <property type="entry name" value="Ricin_B-like_lectins"/>
</dbReference>
<evidence type="ECO:0000256" key="1">
    <source>
        <dbReference type="ARBA" id="ARBA00000971"/>
    </source>
</evidence>
<dbReference type="InterPro" id="IPR029000">
    <property type="entry name" value="Cyclophilin-like_dom_sf"/>
</dbReference>
<dbReference type="SUPFAM" id="SSF50891">
    <property type="entry name" value="Cyclophilin-like"/>
    <property type="match status" value="1"/>
</dbReference>
<dbReference type="PROSITE" id="PS50072">
    <property type="entry name" value="CSA_PPIASE_2"/>
    <property type="match status" value="1"/>
</dbReference>
<evidence type="ECO:0000256" key="4">
    <source>
        <dbReference type="ARBA" id="ARBA00023235"/>
    </source>
</evidence>
<evidence type="ECO:0000256" key="2">
    <source>
        <dbReference type="ARBA" id="ARBA00013194"/>
    </source>
</evidence>
<dbReference type="Gene3D" id="2.40.100.10">
    <property type="entry name" value="Cyclophilin-like"/>
    <property type="match status" value="2"/>
</dbReference>
<dbReference type="GO" id="GO:0006457">
    <property type="term" value="P:protein folding"/>
    <property type="evidence" value="ECO:0007669"/>
    <property type="project" value="TreeGrafter"/>
</dbReference>
<dbReference type="Proteomes" id="UP000541558">
    <property type="component" value="Unassembled WGS sequence"/>
</dbReference>
<organism evidence="6 7">
    <name type="scientific">Ephemerocybe angulata</name>
    <dbReference type="NCBI Taxonomy" id="980116"/>
    <lineage>
        <taxon>Eukaryota</taxon>
        <taxon>Fungi</taxon>
        <taxon>Dikarya</taxon>
        <taxon>Basidiomycota</taxon>
        <taxon>Agaricomycotina</taxon>
        <taxon>Agaricomycetes</taxon>
        <taxon>Agaricomycetidae</taxon>
        <taxon>Agaricales</taxon>
        <taxon>Agaricineae</taxon>
        <taxon>Psathyrellaceae</taxon>
        <taxon>Ephemerocybe</taxon>
    </lineage>
</organism>
<gene>
    <name evidence="6" type="ORF">D9611_010361</name>
</gene>
<dbReference type="AlphaFoldDB" id="A0A8H5F1D0"/>
<reference evidence="6 7" key="1">
    <citation type="journal article" date="2020" name="ISME J.">
        <title>Uncovering the hidden diversity of litter-decomposition mechanisms in mushroom-forming fungi.</title>
        <authorList>
            <person name="Floudas D."/>
            <person name="Bentzer J."/>
            <person name="Ahren D."/>
            <person name="Johansson T."/>
            <person name="Persson P."/>
            <person name="Tunlid A."/>
        </authorList>
    </citation>
    <scope>NUCLEOTIDE SEQUENCE [LARGE SCALE GENOMIC DNA]</scope>
    <source>
        <strain evidence="6 7">CBS 175.51</strain>
    </source>
</reference>
<accession>A0A8H5F1D0</accession>
<dbReference type="PROSITE" id="PS50231">
    <property type="entry name" value="RICIN_B_LECTIN"/>
    <property type="match status" value="1"/>
</dbReference>
<dbReference type="SUPFAM" id="SSF50370">
    <property type="entry name" value="Ricin B-like lectins"/>
    <property type="match status" value="1"/>
</dbReference>
<evidence type="ECO:0000313" key="7">
    <source>
        <dbReference type="Proteomes" id="UP000541558"/>
    </source>
</evidence>
<keyword evidence="4" id="KW-0413">Isomerase</keyword>